<dbReference type="AlphaFoldDB" id="A0A1T4JPD8"/>
<evidence type="ECO:0000256" key="2">
    <source>
        <dbReference type="ARBA" id="ARBA00022448"/>
    </source>
</evidence>
<evidence type="ECO:0000256" key="6">
    <source>
        <dbReference type="ARBA" id="ARBA00022683"/>
    </source>
</evidence>
<dbReference type="PROSITE" id="PS01035">
    <property type="entry name" value="PTS_EIIB_TYPE_1_CYS"/>
    <property type="match status" value="1"/>
</dbReference>
<dbReference type="OrthoDB" id="9769191at2"/>
<dbReference type="InterPro" id="IPR001996">
    <property type="entry name" value="PTS_IIB_1"/>
</dbReference>
<feature type="domain" description="PTS EIIC type-1" evidence="14">
    <location>
        <begin position="107"/>
        <end position="496"/>
    </location>
</feature>
<evidence type="ECO:0000256" key="7">
    <source>
        <dbReference type="ARBA" id="ARBA00022692"/>
    </source>
</evidence>
<dbReference type="Pfam" id="PF02378">
    <property type="entry name" value="PTS_EIIC"/>
    <property type="match status" value="1"/>
</dbReference>
<feature type="transmembrane region" description="Helical" evidence="12">
    <location>
        <begin position="364"/>
        <end position="385"/>
    </location>
</feature>
<name>A0A1T4JPD8_9LACT</name>
<evidence type="ECO:0000256" key="11">
    <source>
        <dbReference type="PROSITE-ProRule" id="PRU00421"/>
    </source>
</evidence>
<keyword evidence="2" id="KW-0813">Transport</keyword>
<organism evidence="15 16">
    <name type="scientific">Globicatella sulfidifaciens DSM 15739</name>
    <dbReference type="NCBI Taxonomy" id="1121925"/>
    <lineage>
        <taxon>Bacteria</taxon>
        <taxon>Bacillati</taxon>
        <taxon>Bacillota</taxon>
        <taxon>Bacilli</taxon>
        <taxon>Lactobacillales</taxon>
        <taxon>Aerococcaceae</taxon>
        <taxon>Globicatella</taxon>
    </lineage>
</organism>
<dbReference type="RefSeq" id="WP_078755107.1">
    <property type="nucleotide sequence ID" value="NZ_FUWO01000002.1"/>
</dbReference>
<dbReference type="PROSITE" id="PS51098">
    <property type="entry name" value="PTS_EIIB_TYPE_1"/>
    <property type="match status" value="1"/>
</dbReference>
<gene>
    <name evidence="15" type="ORF">SAMN02746011_00238</name>
</gene>
<dbReference type="PANTHER" id="PTHR30175">
    <property type="entry name" value="PHOSPHOTRANSFERASE SYSTEM TRANSPORT PROTEIN"/>
    <property type="match status" value="1"/>
</dbReference>
<dbReference type="Gene3D" id="3.30.1360.60">
    <property type="entry name" value="Glucose permease domain IIB"/>
    <property type="match status" value="1"/>
</dbReference>
<dbReference type="Pfam" id="PF00367">
    <property type="entry name" value="PTS_EIIB"/>
    <property type="match status" value="1"/>
</dbReference>
<keyword evidence="8" id="KW-0418">Kinase</keyword>
<dbReference type="InterPro" id="IPR050558">
    <property type="entry name" value="PTS_Sugar-Specific_Components"/>
</dbReference>
<evidence type="ECO:0000256" key="12">
    <source>
        <dbReference type="SAM" id="Phobius"/>
    </source>
</evidence>
<proteinExistence type="predicted"/>
<keyword evidence="4" id="KW-0762">Sugar transport</keyword>
<protein>
    <submittedName>
        <fullName evidence="15">PTS system trehalose-specific IIB component, Glc family (TC 4.A.1.2.4)/PTS system trehalose-specific IIC component, Glc family (TC 4.A.1.2.4)/PTS system trehalose-specific IIA component, Glc family...</fullName>
    </submittedName>
</protein>
<dbReference type="PROSITE" id="PS51103">
    <property type="entry name" value="PTS_EIIC_TYPE_1"/>
    <property type="match status" value="1"/>
</dbReference>
<keyword evidence="7 12" id="KW-0812">Transmembrane</keyword>
<dbReference type="GO" id="GO:0090589">
    <property type="term" value="F:protein-phosphocysteine-trehalose phosphotransferase system transporter activity"/>
    <property type="evidence" value="ECO:0007669"/>
    <property type="project" value="TreeGrafter"/>
</dbReference>
<dbReference type="GO" id="GO:0015574">
    <property type="term" value="F:trehalose transmembrane transporter activity"/>
    <property type="evidence" value="ECO:0007669"/>
    <property type="project" value="InterPro"/>
</dbReference>
<feature type="transmembrane region" description="Helical" evidence="12">
    <location>
        <begin position="278"/>
        <end position="296"/>
    </location>
</feature>
<feature type="transmembrane region" description="Helical" evidence="12">
    <location>
        <begin position="462"/>
        <end position="484"/>
    </location>
</feature>
<dbReference type="PANTHER" id="PTHR30175:SF4">
    <property type="entry name" value="PTS SYSTEM TREHALOSE-SPECIFIC EIIBC COMPONENT"/>
    <property type="match status" value="1"/>
</dbReference>
<evidence type="ECO:0000256" key="9">
    <source>
        <dbReference type="ARBA" id="ARBA00022989"/>
    </source>
</evidence>
<dbReference type="GO" id="GO:0009401">
    <property type="term" value="P:phosphoenolpyruvate-dependent sugar phosphotransferase system"/>
    <property type="evidence" value="ECO:0007669"/>
    <property type="project" value="UniProtKB-KW"/>
</dbReference>
<evidence type="ECO:0000256" key="5">
    <source>
        <dbReference type="ARBA" id="ARBA00022679"/>
    </source>
</evidence>
<accession>A0A1T4JPD8</accession>
<evidence type="ECO:0000256" key="10">
    <source>
        <dbReference type="ARBA" id="ARBA00023136"/>
    </source>
</evidence>
<feature type="transmembrane region" description="Helical" evidence="12">
    <location>
        <begin position="205"/>
        <end position="226"/>
    </location>
</feature>
<feature type="transmembrane region" description="Helical" evidence="12">
    <location>
        <begin position="419"/>
        <end position="442"/>
    </location>
</feature>
<feature type="transmembrane region" description="Helical" evidence="12">
    <location>
        <begin position="325"/>
        <end position="344"/>
    </location>
</feature>
<dbReference type="NCBIfam" id="TIGR00826">
    <property type="entry name" value="EIIB_glc"/>
    <property type="match status" value="1"/>
</dbReference>
<keyword evidence="5" id="KW-0808">Transferase</keyword>
<dbReference type="InterPro" id="IPR003352">
    <property type="entry name" value="PTS_EIIC"/>
</dbReference>
<dbReference type="GO" id="GO:0008982">
    <property type="term" value="F:protein-N(PI)-phosphohistidine-sugar phosphotransferase activity"/>
    <property type="evidence" value="ECO:0007669"/>
    <property type="project" value="InterPro"/>
</dbReference>
<dbReference type="InterPro" id="IPR018113">
    <property type="entry name" value="PTrfase_EIIB_Cys"/>
</dbReference>
<dbReference type="InterPro" id="IPR011296">
    <property type="entry name" value="PTS_IIBC_treh"/>
</dbReference>
<dbReference type="SUPFAM" id="SSF55604">
    <property type="entry name" value="Glucose permease domain IIB"/>
    <property type="match status" value="1"/>
</dbReference>
<evidence type="ECO:0000259" key="14">
    <source>
        <dbReference type="PROSITE" id="PS51103"/>
    </source>
</evidence>
<evidence type="ECO:0000256" key="3">
    <source>
        <dbReference type="ARBA" id="ARBA00022475"/>
    </source>
</evidence>
<sequence>MSKFEQDAKALLDLVGGKDNIAAVTHCATRMRFALVDPAKAKVADIEKLASVKGTFTQAGQFQVIIGNAVSEFYKDFARLSGVSEASKEDVKRASEKNQNKLQKAMAFLAEIFAPIIPAIIVGGLILGFRNVLEGVGFEALGQKVVDGVALTNAAGEPVWNTITDVSQFWSGVNHFLWLPGEAIFHFLPVGIVWAVTRKMGTTQILGIVLGLTLVSPQLLNAYGAADALAEGTVPQWDFGFFKLNMIGYQAQVIPAMLAGLALGYLEKFWRKHVPEMLSMILVPFLSLLPAVILAHTVLGPIGWWLGNIISTVVLAGLTGPLKWLFGAIFGALYSPLVITGLHHMTNAIDSQLIADTASKTTGLWPMIALSNIAQGSAVVGYWWLTRHDEEESQVTIPSFVSAYLGVTEPAMFGVTLKYVYPFVAAMIGSGIAGLLCTTFDVQATSIGVGGLPGFLVITPETMISFIICMAVAFILPLVLTITFKKANLFTGSKKA</sequence>
<feature type="active site" description="Phosphocysteine intermediate; for EIIB activity" evidence="11">
    <location>
        <position position="27"/>
    </location>
</feature>
<dbReference type="FunFam" id="3.30.1360.60:FF:000001">
    <property type="entry name" value="PTS system glucose-specific IIBC component PtsG"/>
    <property type="match status" value="1"/>
</dbReference>
<keyword evidence="16" id="KW-1185">Reference proteome</keyword>
<keyword evidence="10 12" id="KW-0472">Membrane</keyword>
<dbReference type="CDD" id="cd00212">
    <property type="entry name" value="PTS_IIB_glc"/>
    <property type="match status" value="1"/>
</dbReference>
<dbReference type="InterPro" id="IPR036878">
    <property type="entry name" value="Glu_permease_IIB"/>
</dbReference>
<dbReference type="STRING" id="1121925.SAMN02746011_00238"/>
<dbReference type="GO" id="GO:0005886">
    <property type="term" value="C:plasma membrane"/>
    <property type="evidence" value="ECO:0007669"/>
    <property type="project" value="UniProtKB-SubCell"/>
</dbReference>
<keyword evidence="9 12" id="KW-1133">Transmembrane helix</keyword>
<keyword evidence="6" id="KW-0598">Phosphotransferase system</keyword>
<evidence type="ECO:0000256" key="1">
    <source>
        <dbReference type="ARBA" id="ARBA00004651"/>
    </source>
</evidence>
<evidence type="ECO:0000256" key="8">
    <source>
        <dbReference type="ARBA" id="ARBA00022777"/>
    </source>
</evidence>
<dbReference type="InterPro" id="IPR013013">
    <property type="entry name" value="PTS_EIIC_1"/>
</dbReference>
<dbReference type="GO" id="GO:0016301">
    <property type="term" value="F:kinase activity"/>
    <property type="evidence" value="ECO:0007669"/>
    <property type="project" value="UniProtKB-KW"/>
</dbReference>
<feature type="transmembrane region" description="Helical" evidence="12">
    <location>
        <begin position="246"/>
        <end position="266"/>
    </location>
</feature>
<comment type="subcellular location">
    <subcellularLocation>
        <location evidence="1">Cell membrane</location>
        <topology evidence="1">Multi-pass membrane protein</topology>
    </subcellularLocation>
</comment>
<feature type="domain" description="PTS EIIB type-1" evidence="13">
    <location>
        <begin position="5"/>
        <end position="87"/>
    </location>
</feature>
<keyword evidence="3" id="KW-1003">Cell membrane</keyword>
<dbReference type="Proteomes" id="UP000189941">
    <property type="component" value="Unassembled WGS sequence"/>
</dbReference>
<reference evidence="16" key="1">
    <citation type="submission" date="2017-02" db="EMBL/GenBank/DDBJ databases">
        <authorList>
            <person name="Varghese N."/>
            <person name="Submissions S."/>
        </authorList>
    </citation>
    <scope>NUCLEOTIDE SEQUENCE [LARGE SCALE GENOMIC DNA]</scope>
    <source>
        <strain evidence="16">DSM 15739</strain>
    </source>
</reference>
<feature type="transmembrane region" description="Helical" evidence="12">
    <location>
        <begin position="105"/>
        <end position="129"/>
    </location>
</feature>
<evidence type="ECO:0000313" key="16">
    <source>
        <dbReference type="Proteomes" id="UP000189941"/>
    </source>
</evidence>
<evidence type="ECO:0000259" key="13">
    <source>
        <dbReference type="PROSITE" id="PS51098"/>
    </source>
</evidence>
<dbReference type="EMBL" id="FUWO01000002">
    <property type="protein sequence ID" value="SJZ31915.1"/>
    <property type="molecule type" value="Genomic_DNA"/>
</dbReference>
<evidence type="ECO:0000313" key="15">
    <source>
        <dbReference type="EMBL" id="SJZ31915.1"/>
    </source>
</evidence>
<dbReference type="NCBIfam" id="TIGR01992">
    <property type="entry name" value="PTS-IIBC-Tre"/>
    <property type="match status" value="1"/>
</dbReference>
<evidence type="ECO:0000256" key="4">
    <source>
        <dbReference type="ARBA" id="ARBA00022597"/>
    </source>
</evidence>
<feature type="transmembrane region" description="Helical" evidence="12">
    <location>
        <begin position="176"/>
        <end position="196"/>
    </location>
</feature>
<dbReference type="NCBIfam" id="NF008236">
    <property type="entry name" value="PRK11007.1"/>
    <property type="match status" value="1"/>
</dbReference>